<evidence type="ECO:0000313" key="3">
    <source>
        <dbReference type="Proteomes" id="UP000295444"/>
    </source>
</evidence>
<name>A0A4R6SI24_LABRH</name>
<reference evidence="2 3" key="1">
    <citation type="submission" date="2019-03" db="EMBL/GenBank/DDBJ databases">
        <title>Genomic Encyclopedia of Type Strains, Phase IV (KMG-IV): sequencing the most valuable type-strain genomes for metagenomic binning, comparative biology and taxonomic classification.</title>
        <authorList>
            <person name="Goeker M."/>
        </authorList>
    </citation>
    <scope>NUCLEOTIDE SEQUENCE [LARGE SCALE GENOMIC DNA]</scope>
    <source>
        <strain evidence="2 3">DSM 45361</strain>
    </source>
</reference>
<feature type="transmembrane region" description="Helical" evidence="1">
    <location>
        <begin position="45"/>
        <end position="63"/>
    </location>
</feature>
<protein>
    <submittedName>
        <fullName evidence="2">Uncharacterized protein</fullName>
    </submittedName>
</protein>
<dbReference type="Proteomes" id="UP000295444">
    <property type="component" value="Unassembled WGS sequence"/>
</dbReference>
<gene>
    <name evidence="2" type="ORF">EV186_102380</name>
</gene>
<keyword evidence="3" id="KW-1185">Reference proteome</keyword>
<keyword evidence="1" id="KW-0472">Membrane</keyword>
<sequence length="86" mass="9944">MFDVREQAWRAWWPIPNRRWPLAPMLALLTSPSGCLPTHSLGLPYGLAAHCITVMCVLVGFRLRTALRRRRQELELRDRHLSPAGR</sequence>
<accession>A0A4R6SI24</accession>
<keyword evidence="1" id="KW-0812">Transmembrane</keyword>
<dbReference type="AlphaFoldDB" id="A0A4R6SI24"/>
<comment type="caution">
    <text evidence="2">The sequence shown here is derived from an EMBL/GenBank/DDBJ whole genome shotgun (WGS) entry which is preliminary data.</text>
</comment>
<organism evidence="2 3">
    <name type="scientific">Labedaea rhizosphaerae</name>
    <dbReference type="NCBI Taxonomy" id="598644"/>
    <lineage>
        <taxon>Bacteria</taxon>
        <taxon>Bacillati</taxon>
        <taxon>Actinomycetota</taxon>
        <taxon>Actinomycetes</taxon>
        <taxon>Pseudonocardiales</taxon>
        <taxon>Pseudonocardiaceae</taxon>
        <taxon>Labedaea</taxon>
    </lineage>
</organism>
<evidence type="ECO:0000256" key="1">
    <source>
        <dbReference type="SAM" id="Phobius"/>
    </source>
</evidence>
<evidence type="ECO:0000313" key="2">
    <source>
        <dbReference type="EMBL" id="TDQ00519.1"/>
    </source>
</evidence>
<proteinExistence type="predicted"/>
<dbReference type="EMBL" id="SNXZ01000002">
    <property type="protein sequence ID" value="TDQ00519.1"/>
    <property type="molecule type" value="Genomic_DNA"/>
</dbReference>
<keyword evidence="1" id="KW-1133">Transmembrane helix</keyword>